<protein>
    <submittedName>
        <fullName evidence="1">Uncharacterized protein</fullName>
    </submittedName>
</protein>
<accession>A0A7R9NU05</accession>
<proteinExistence type="predicted"/>
<name>A0A7R9NU05_9NEOP</name>
<evidence type="ECO:0000313" key="1">
    <source>
        <dbReference type="EMBL" id="CAD7456617.1"/>
    </source>
</evidence>
<dbReference type="AlphaFoldDB" id="A0A7R9NU05"/>
<organism evidence="1">
    <name type="scientific">Timema tahoe</name>
    <dbReference type="NCBI Taxonomy" id="61484"/>
    <lineage>
        <taxon>Eukaryota</taxon>
        <taxon>Metazoa</taxon>
        <taxon>Ecdysozoa</taxon>
        <taxon>Arthropoda</taxon>
        <taxon>Hexapoda</taxon>
        <taxon>Insecta</taxon>
        <taxon>Pterygota</taxon>
        <taxon>Neoptera</taxon>
        <taxon>Polyneoptera</taxon>
        <taxon>Phasmatodea</taxon>
        <taxon>Timematodea</taxon>
        <taxon>Timematoidea</taxon>
        <taxon>Timematidae</taxon>
        <taxon>Timema</taxon>
    </lineage>
</organism>
<reference evidence="1" key="1">
    <citation type="submission" date="2020-11" db="EMBL/GenBank/DDBJ databases">
        <authorList>
            <person name="Tran Van P."/>
        </authorList>
    </citation>
    <scope>NUCLEOTIDE SEQUENCE</scope>
</reference>
<dbReference type="EMBL" id="OE001346">
    <property type="protein sequence ID" value="CAD7456617.1"/>
    <property type="molecule type" value="Genomic_DNA"/>
</dbReference>
<sequence>MNLHHISSAFETREKKNLLTRTVSWIRDWLTLEEEMLRQQTVVVGDVDDILQVLDKQKVRARHMLLCEWPGIWCVRSESSIVPLITRGKGRG</sequence>
<gene>
    <name evidence="1" type="ORF">TTEB3V08_LOCUS4643</name>
</gene>